<feature type="compositionally biased region" description="Basic and acidic residues" evidence="1">
    <location>
        <begin position="274"/>
        <end position="283"/>
    </location>
</feature>
<proteinExistence type="predicted"/>
<protein>
    <submittedName>
        <fullName evidence="4">Uncharacterized protein</fullName>
    </submittedName>
</protein>
<name>A0A8T1X1L8_9STRA</name>
<evidence type="ECO:0000256" key="2">
    <source>
        <dbReference type="SAM" id="Phobius"/>
    </source>
</evidence>
<evidence type="ECO:0000256" key="1">
    <source>
        <dbReference type="SAM" id="MobiDB-lite"/>
    </source>
</evidence>
<evidence type="ECO:0000256" key="3">
    <source>
        <dbReference type="SAM" id="SignalP"/>
    </source>
</evidence>
<keyword evidence="5" id="KW-1185">Reference proteome</keyword>
<feature type="transmembrane region" description="Helical" evidence="2">
    <location>
        <begin position="243"/>
        <end position="268"/>
    </location>
</feature>
<organism evidence="4 5">
    <name type="scientific">Phytophthora boehmeriae</name>
    <dbReference type="NCBI Taxonomy" id="109152"/>
    <lineage>
        <taxon>Eukaryota</taxon>
        <taxon>Sar</taxon>
        <taxon>Stramenopiles</taxon>
        <taxon>Oomycota</taxon>
        <taxon>Peronosporomycetes</taxon>
        <taxon>Peronosporales</taxon>
        <taxon>Peronosporaceae</taxon>
        <taxon>Phytophthora</taxon>
    </lineage>
</organism>
<accession>A0A8T1X1L8</accession>
<evidence type="ECO:0000313" key="5">
    <source>
        <dbReference type="Proteomes" id="UP000693981"/>
    </source>
</evidence>
<feature type="compositionally biased region" description="Basic and acidic residues" evidence="1">
    <location>
        <begin position="311"/>
        <end position="332"/>
    </location>
</feature>
<evidence type="ECO:0000313" key="4">
    <source>
        <dbReference type="EMBL" id="KAG7399094.1"/>
    </source>
</evidence>
<feature type="region of interest" description="Disordered" evidence="1">
    <location>
        <begin position="274"/>
        <end position="332"/>
    </location>
</feature>
<keyword evidence="2" id="KW-1133">Transmembrane helix</keyword>
<keyword evidence="2" id="KW-0472">Membrane</keyword>
<dbReference type="AlphaFoldDB" id="A0A8T1X1L8"/>
<reference evidence="4" key="1">
    <citation type="submission" date="2021-02" db="EMBL/GenBank/DDBJ databases">
        <authorList>
            <person name="Palmer J.M."/>
        </authorList>
    </citation>
    <scope>NUCLEOTIDE SEQUENCE</scope>
    <source>
        <strain evidence="4">SCRP23</strain>
    </source>
</reference>
<feature type="signal peptide" evidence="3">
    <location>
        <begin position="1"/>
        <end position="23"/>
    </location>
</feature>
<dbReference type="Proteomes" id="UP000693981">
    <property type="component" value="Unassembled WGS sequence"/>
</dbReference>
<keyword evidence="2" id="KW-0812">Transmembrane</keyword>
<feature type="chain" id="PRO_5035854522" evidence="3">
    <location>
        <begin position="24"/>
        <end position="332"/>
    </location>
</feature>
<gene>
    <name evidence="4" type="ORF">PHYBOEH_009784</name>
</gene>
<keyword evidence="3" id="KW-0732">Signal</keyword>
<dbReference type="EMBL" id="JAGDFL010000063">
    <property type="protein sequence ID" value="KAG7399094.1"/>
    <property type="molecule type" value="Genomic_DNA"/>
</dbReference>
<dbReference type="OrthoDB" id="67549at2759"/>
<comment type="caution">
    <text evidence="4">The sequence shown here is derived from an EMBL/GenBank/DDBJ whole genome shotgun (WGS) entry which is preliminary data.</text>
</comment>
<sequence>MTRSAMLALALGLYLAVCSVAQAHYQAVEAFAASSTSECCSTCIGKTSNSVYDYDPVIYAQCTNVTDGICCFDCGSLGDPQYGDTVSYAEDGTTAVIKAGTYISFTWTDVVNVTYISLKTGQKKTKTPSISDAKAEQKSSTFLICAKAAGTIYFRGWGSDTCREASQEYSITVEASDSGSSTCAADDVVVTTPSASGSSSAAQDETVKDCNDQRASIQTVDGVQTCVCVSDWSNPPSCDQWPVWKWLVTIGGGVAALFSIIISVRAFLNGRKKKQEEESRDNFAPKSSDVETLQVTPDRGYQGTTMAPFKYDPEADRAPGGTRKPDEREFTL</sequence>